<organism evidence="3">
    <name type="scientific">Rhizochromulina marina</name>
    <dbReference type="NCBI Taxonomy" id="1034831"/>
    <lineage>
        <taxon>Eukaryota</taxon>
        <taxon>Sar</taxon>
        <taxon>Stramenopiles</taxon>
        <taxon>Ochrophyta</taxon>
        <taxon>Dictyochophyceae</taxon>
        <taxon>Rhizochromulinales</taxon>
        <taxon>Rhizochromulina</taxon>
    </lineage>
</organism>
<feature type="region of interest" description="Disordered" evidence="1">
    <location>
        <begin position="324"/>
        <end position="364"/>
    </location>
</feature>
<evidence type="ECO:0000313" key="3">
    <source>
        <dbReference type="EMBL" id="CAD9670818.1"/>
    </source>
</evidence>
<feature type="signal peptide" evidence="2">
    <location>
        <begin position="1"/>
        <end position="19"/>
    </location>
</feature>
<gene>
    <name evidence="3" type="ORF">RMAR1173_LOCUS4465</name>
</gene>
<evidence type="ECO:0008006" key="4">
    <source>
        <dbReference type="Google" id="ProtNLM"/>
    </source>
</evidence>
<reference evidence="3" key="1">
    <citation type="submission" date="2021-01" db="EMBL/GenBank/DDBJ databases">
        <authorList>
            <person name="Corre E."/>
            <person name="Pelletier E."/>
            <person name="Niang G."/>
            <person name="Scheremetjew M."/>
            <person name="Finn R."/>
            <person name="Kale V."/>
            <person name="Holt S."/>
            <person name="Cochrane G."/>
            <person name="Meng A."/>
            <person name="Brown T."/>
            <person name="Cohen L."/>
        </authorList>
    </citation>
    <scope>NUCLEOTIDE SEQUENCE</scope>
    <source>
        <strain evidence="3">CCMP1243</strain>
    </source>
</reference>
<dbReference type="PROSITE" id="PS51257">
    <property type="entry name" value="PROKAR_LIPOPROTEIN"/>
    <property type="match status" value="1"/>
</dbReference>
<accession>A0A7S2W7Q6</accession>
<feature type="compositionally biased region" description="Basic residues" evidence="1">
    <location>
        <begin position="340"/>
        <end position="354"/>
    </location>
</feature>
<sequence length="364" mass="39286">MARLLWCFLLLSTLSTLSTLGCSAWSAGSPVLSSRPAGRDDHVLPRPRAASRAVRCASWLDQRLGHAKFGFEVKDVSDVPVRNKITNASRAQHGLGGGNQADMPCVIKGKYCVYYESCSVVKLACERGHVWTAVTGSASCYKCPLCPPMKKTGNMGQVVDRSEAQKAGSVASRRGGILLSSVFEAAEERGGSVIQIAYDPAMLWPGVEEGMSRLPAQTPVRWKCAEGHTWTSLARNVVSRGFWCPSCAAVAHRRRAAPTIEDMRCTAADRGGKCLSEEYLGSATKLQWQCSEGHIFWQSPNNVRRKGGAAGSWCRICAIAKRRSPTTRGGGAGDEEAKVKPPRATRKRQGRRMARPVAGAPPTA</sequence>
<dbReference type="EMBL" id="HBHJ01006866">
    <property type="protein sequence ID" value="CAD9670818.1"/>
    <property type="molecule type" value="Transcribed_RNA"/>
</dbReference>
<evidence type="ECO:0000256" key="2">
    <source>
        <dbReference type="SAM" id="SignalP"/>
    </source>
</evidence>
<feature type="chain" id="PRO_5031221157" description="Zinc-ribbon domain-containing protein" evidence="2">
    <location>
        <begin position="20"/>
        <end position="364"/>
    </location>
</feature>
<name>A0A7S2W7Q6_9STRA</name>
<protein>
    <recommendedName>
        <fullName evidence="4">Zinc-ribbon domain-containing protein</fullName>
    </recommendedName>
</protein>
<dbReference type="AlphaFoldDB" id="A0A7S2W7Q6"/>
<keyword evidence="2" id="KW-0732">Signal</keyword>
<proteinExistence type="predicted"/>
<evidence type="ECO:0000256" key="1">
    <source>
        <dbReference type="SAM" id="MobiDB-lite"/>
    </source>
</evidence>